<gene>
    <name evidence="1" type="ORF">G5B37_00285</name>
</gene>
<accession>A0A6G6GHN5</accession>
<dbReference type="SUPFAM" id="SSF160766">
    <property type="entry name" value="NE1680-like"/>
    <property type="match status" value="1"/>
</dbReference>
<name>A0A6G6GHN5_9FLAO</name>
<dbReference type="InterPro" id="IPR018592">
    <property type="entry name" value="DUF2024"/>
</dbReference>
<sequence>MKIAVWDTYVKREDGKVMHFDILVPKNITDETTIIAHGKSYLETKAFATNQLTANECRLCHFEQATQDIILSIQQKGYAIIEMENCN</sequence>
<keyword evidence="2" id="KW-1185">Reference proteome</keyword>
<evidence type="ECO:0000313" key="2">
    <source>
        <dbReference type="Proteomes" id="UP000505306"/>
    </source>
</evidence>
<protein>
    <submittedName>
        <fullName evidence="1">DUF2024 family protein</fullName>
    </submittedName>
</protein>
<organism evidence="1 2">
    <name type="scientific">Rasiella rasia</name>
    <dbReference type="NCBI Taxonomy" id="2744027"/>
    <lineage>
        <taxon>Bacteria</taxon>
        <taxon>Pseudomonadati</taxon>
        <taxon>Bacteroidota</taxon>
        <taxon>Flavobacteriia</taxon>
        <taxon>Flavobacteriales</taxon>
        <taxon>Flavobacteriaceae</taxon>
        <taxon>Rasiella</taxon>
    </lineage>
</organism>
<dbReference type="RefSeq" id="WP_164678056.1">
    <property type="nucleotide sequence ID" value="NZ_CP049057.1"/>
</dbReference>
<dbReference type="Proteomes" id="UP000505306">
    <property type="component" value="Chromosome"/>
</dbReference>
<dbReference type="KEGG" id="mgel:G5B37_00285"/>
<dbReference type="Gene3D" id="3.10.510.10">
    <property type="entry name" value="NE1680-like"/>
    <property type="match status" value="1"/>
</dbReference>
<proteinExistence type="predicted"/>
<evidence type="ECO:0000313" key="1">
    <source>
        <dbReference type="EMBL" id="QIE58058.1"/>
    </source>
</evidence>
<dbReference type="EMBL" id="CP049057">
    <property type="protein sequence ID" value="QIE58058.1"/>
    <property type="molecule type" value="Genomic_DNA"/>
</dbReference>
<reference evidence="1 2" key="1">
    <citation type="submission" date="2020-02" db="EMBL/GenBank/DDBJ databases">
        <title>Complete genome sequence of Flavobacteriaceae bacterium.</title>
        <authorList>
            <person name="Kim S.-J."/>
            <person name="Kim Y.-S."/>
            <person name="Kim K.-H."/>
        </authorList>
    </citation>
    <scope>NUCLEOTIDE SEQUENCE [LARGE SCALE GENOMIC DNA]</scope>
    <source>
        <strain evidence="1 2">RR4-40</strain>
    </source>
</reference>
<dbReference type="Pfam" id="PF09630">
    <property type="entry name" value="DUF2024"/>
    <property type="match status" value="1"/>
</dbReference>
<dbReference type="InterPro" id="IPR023122">
    <property type="entry name" value="NE1680-like_sf"/>
</dbReference>
<dbReference type="AlphaFoldDB" id="A0A6G6GHN5"/>